<reference evidence="1" key="2">
    <citation type="submission" date="2019-10" db="EMBL/GenBank/DDBJ databases">
        <authorList>
            <consortium name="NCBI Pathogen Detection Project"/>
        </authorList>
    </citation>
    <scope>NUCLEOTIDE SEQUENCE</scope>
    <source>
        <strain evidence="1">Salmonella enterica</strain>
    </source>
</reference>
<organism evidence="1">
    <name type="scientific">Salmonella enterica I</name>
    <dbReference type="NCBI Taxonomy" id="59201"/>
    <lineage>
        <taxon>Bacteria</taxon>
        <taxon>Pseudomonadati</taxon>
        <taxon>Pseudomonadota</taxon>
        <taxon>Gammaproteobacteria</taxon>
        <taxon>Enterobacterales</taxon>
        <taxon>Enterobacteriaceae</taxon>
        <taxon>Salmonella</taxon>
    </lineage>
</organism>
<comment type="caution">
    <text evidence="1">The sequence shown here is derived from an EMBL/GenBank/DDBJ whole genome shotgun (WGS) entry which is preliminary data.</text>
</comment>
<evidence type="ECO:0000313" key="1">
    <source>
        <dbReference type="EMBL" id="HAB4599068.1"/>
    </source>
</evidence>
<accession>A0A3U3J5Y9</accession>
<sequence length="527" mass="59427">MTLISLLKREGPCLSSTLADLLIQSKNISAENARKVISRAVLAGEINSIKNVFPKREQFVYIRDSYGSDEFWQVLTDKLIESGSALGLALSALLARGGIIPKRDFGAASGSPVAMKKKISFTVVWQRLVKIGLCTEIILPEIGECIALREKDERRYDSVSRQIHARLVTESIFIATMVQWSQNLNLISYNLARTRLDEEGKPPAISNYLFDLTGPSYLSPLVTPGSDVNKPGFFACDVLLGTKVTLTQVQPFIAKCKSLRSIRNVGKSLFMLAASQFDKDAFHALKKEGVIPATPENLFGEEFAKSLRELNDFLFYYFTNASSNLEKIDSIMVALTNVKGAAAQLQGALFEYLVAEVMKHEGAVEIGKVFRSADGKKAESDVFIAKGYQEVRFIECKGYKPYSFVKHEDVKHWIGDQVPVFYDAAKKEKPEADIHVEFWTTGKLGLDSQLSLEKFRDNNSVRKRYKIHVLEAHDVKKRFHATRNKNLINVYEKHFAEPFYKEKKLDDLRESYRLAGGPQSYFEDEEK</sequence>
<reference evidence="1" key="1">
    <citation type="journal article" date="2018" name="Genome Biol.">
        <title>SKESA: strategic k-mer extension for scrupulous assemblies.</title>
        <authorList>
            <person name="Souvorov A."/>
            <person name="Agarwala R."/>
            <person name="Lipman D.J."/>
        </authorList>
    </citation>
    <scope>NUCLEOTIDE SEQUENCE</scope>
    <source>
        <strain evidence="1">Salmonella enterica</strain>
    </source>
</reference>
<name>A0A3U3J5Y9_SALET</name>
<dbReference type="AlphaFoldDB" id="A0A3U3J5Y9"/>
<proteinExistence type="predicted"/>
<gene>
    <name evidence="1" type="ORF">GB005_11275</name>
</gene>
<protein>
    <submittedName>
        <fullName evidence="1">Uncharacterized protein</fullName>
    </submittedName>
</protein>
<dbReference type="EMBL" id="DAAGUK010000003">
    <property type="protein sequence ID" value="HAB4599068.1"/>
    <property type="molecule type" value="Genomic_DNA"/>
</dbReference>